<gene>
    <name evidence="2" type="ORF">PMYSY11_0559</name>
</gene>
<name>A0A653DYY8_9PSED</name>
<organism evidence="2">
    <name type="scientific">Pseudomonas marincola</name>
    <dbReference type="NCBI Taxonomy" id="437900"/>
    <lineage>
        <taxon>Bacteria</taxon>
        <taxon>Pseudomonadati</taxon>
        <taxon>Pseudomonadota</taxon>
        <taxon>Gammaproteobacteria</taxon>
        <taxon>Pseudomonadales</taxon>
        <taxon>Pseudomonadaceae</taxon>
        <taxon>Pseudomonas</taxon>
    </lineage>
</organism>
<dbReference type="EMBL" id="LR215729">
    <property type="protein sequence ID" value="VEV95606.1"/>
    <property type="molecule type" value="Genomic_DNA"/>
</dbReference>
<sequence>MHPYTHLRTESAQHKRSASRYARDSSRLLKETADAPRLAIGIDHCVCSHHDAGANPALIASSGRRLCHTGGLA</sequence>
<dbReference type="AlphaFoldDB" id="A0A653DYY8"/>
<proteinExistence type="predicted"/>
<reference evidence="2" key="1">
    <citation type="submission" date="2019-02" db="EMBL/GenBank/DDBJ databases">
        <authorList>
            <consortium name="Genoscope - CEA"/>
            <person name="William W."/>
        </authorList>
    </citation>
    <scope>NUCLEOTIDE SEQUENCE [LARGE SCALE GENOMIC DNA]</scope>
    <source>
        <strain evidence="2">YSy11</strain>
    </source>
</reference>
<feature type="region of interest" description="Disordered" evidence="1">
    <location>
        <begin position="1"/>
        <end position="25"/>
    </location>
</feature>
<protein>
    <submittedName>
        <fullName evidence="2">Uncharacterized protein</fullName>
    </submittedName>
</protein>
<accession>A0A653DYY8</accession>
<evidence type="ECO:0000256" key="1">
    <source>
        <dbReference type="SAM" id="MobiDB-lite"/>
    </source>
</evidence>
<evidence type="ECO:0000313" key="2">
    <source>
        <dbReference type="EMBL" id="VEV95606.1"/>
    </source>
</evidence>